<evidence type="ECO:0000256" key="1">
    <source>
        <dbReference type="ARBA" id="ARBA00003474"/>
    </source>
</evidence>
<dbReference type="PROSITE" id="PS51074">
    <property type="entry name" value="DPH_MB"/>
    <property type="match status" value="1"/>
</dbReference>
<proteinExistence type="inferred from homology"/>
<dbReference type="Gene3D" id="1.10.287.110">
    <property type="entry name" value="DnaJ domain"/>
    <property type="match status" value="1"/>
</dbReference>
<dbReference type="GO" id="GO:0017183">
    <property type="term" value="P:protein histidyl modification to diphthamide"/>
    <property type="evidence" value="ECO:0007669"/>
    <property type="project" value="UniProtKB-UniPathway"/>
</dbReference>
<dbReference type="InterPro" id="IPR007872">
    <property type="entry name" value="DPH_MB_dom"/>
</dbReference>
<dbReference type="Pfam" id="PF25459">
    <property type="entry name" value="AIM3_BBC1_C"/>
    <property type="match status" value="1"/>
</dbReference>
<feature type="domain" description="J" evidence="7">
    <location>
        <begin position="152"/>
        <end position="214"/>
    </location>
</feature>
<dbReference type="RefSeq" id="XP_025374684.1">
    <property type="nucleotide sequence ID" value="XM_025518347.1"/>
</dbReference>
<organism evidence="9 10">
    <name type="scientific">Acaromyces ingoldii</name>
    <dbReference type="NCBI Taxonomy" id="215250"/>
    <lineage>
        <taxon>Eukaryota</taxon>
        <taxon>Fungi</taxon>
        <taxon>Dikarya</taxon>
        <taxon>Basidiomycota</taxon>
        <taxon>Ustilaginomycotina</taxon>
        <taxon>Exobasidiomycetes</taxon>
        <taxon>Exobasidiales</taxon>
        <taxon>Cryptobasidiaceae</taxon>
        <taxon>Acaromyces</taxon>
    </lineage>
</organism>
<dbReference type="Gene3D" id="3.10.660.10">
    <property type="entry name" value="DPH Zinc finger"/>
    <property type="match status" value="1"/>
</dbReference>
<feature type="region of interest" description="Disordered" evidence="6">
    <location>
        <begin position="130"/>
        <end position="151"/>
    </location>
</feature>
<dbReference type="InterPro" id="IPR036869">
    <property type="entry name" value="J_dom_sf"/>
</dbReference>
<evidence type="ECO:0000256" key="4">
    <source>
        <dbReference type="ARBA" id="ARBA00022723"/>
    </source>
</evidence>
<keyword evidence="5" id="KW-0408">Iron</keyword>
<dbReference type="Proteomes" id="UP000245768">
    <property type="component" value="Unassembled WGS sequence"/>
</dbReference>
<evidence type="ECO:0000256" key="3">
    <source>
        <dbReference type="ARBA" id="ARBA00021797"/>
    </source>
</evidence>
<comment type="similarity">
    <text evidence="2">Belongs to the DPH4 family.</text>
</comment>
<dbReference type="PANTHER" id="PTHR44825">
    <property type="match status" value="1"/>
</dbReference>
<evidence type="ECO:0000256" key="2">
    <source>
        <dbReference type="ARBA" id="ARBA00006169"/>
    </source>
</evidence>
<dbReference type="GO" id="GO:0046872">
    <property type="term" value="F:metal ion binding"/>
    <property type="evidence" value="ECO:0007669"/>
    <property type="project" value="UniProtKB-KW"/>
</dbReference>
<protein>
    <recommendedName>
        <fullName evidence="3">Diphthamide biosynthesis protein 4</fullName>
    </recommendedName>
</protein>
<dbReference type="SMART" id="SM00271">
    <property type="entry name" value="DnaJ"/>
    <property type="match status" value="1"/>
</dbReference>
<evidence type="ECO:0000259" key="7">
    <source>
        <dbReference type="PROSITE" id="PS50076"/>
    </source>
</evidence>
<dbReference type="InterPro" id="IPR057402">
    <property type="entry name" value="AIM3_BBC1_C"/>
</dbReference>
<dbReference type="PROSITE" id="PS50076">
    <property type="entry name" value="DNAJ_2"/>
    <property type="match status" value="1"/>
</dbReference>
<name>A0A316YD98_9BASI</name>
<keyword evidence="4" id="KW-0479">Metal-binding</keyword>
<sequence length="385" mass="42025">MVHRPGSWAGPTTARKQHVGNGECWTLADEAIKYTNREARLTPQNLQTIGRTHGHLIFACRADEVHGQIGRWRGGDRIRNHWGGIRRGDIIEYRAAKLGISGQPGATMRMGNPPSQPDHTGVVVSNAPVPERLGTRQKASNQPSLAPGDEDDLYKVLGVSRTATQADIRAAYLHGARSYHPDKASGHDARIRLLNQANATLSNATSRREYDESLRHGRAASYLASANKQRISATLDLEAFDALEGDQDGDEYSFSYPCRCGSHFILTQAEVAMGAEEIAVPCSGCSERVLVQGLPPAPSSTGQEEQAEEDAEDYQPELAPWELGTITTVDQAASMLPKKTTLDLGPKSFTSGEIWVYRPVPERELLGGQITCDWPPTLPGWEQLA</sequence>
<accession>A0A316YD98</accession>
<dbReference type="InParanoid" id="A0A316YD98"/>
<dbReference type="SUPFAM" id="SSF46565">
    <property type="entry name" value="Chaperone J-domain"/>
    <property type="match status" value="1"/>
</dbReference>
<dbReference type="InterPro" id="IPR001623">
    <property type="entry name" value="DnaJ_domain"/>
</dbReference>
<dbReference type="AlphaFoldDB" id="A0A316YD98"/>
<dbReference type="InterPro" id="IPR036671">
    <property type="entry name" value="DPH_MB_sf"/>
</dbReference>
<dbReference type="InterPro" id="IPR052763">
    <property type="entry name" value="DnaJ_C4"/>
</dbReference>
<gene>
    <name evidence="9" type="ORF">FA10DRAFT_186487</name>
</gene>
<dbReference type="SUPFAM" id="SSF144217">
    <property type="entry name" value="CSL zinc finger"/>
    <property type="match status" value="1"/>
</dbReference>
<evidence type="ECO:0000256" key="5">
    <source>
        <dbReference type="ARBA" id="ARBA00023004"/>
    </source>
</evidence>
<feature type="domain" description="DPH-type MB" evidence="8">
    <location>
        <begin position="231"/>
        <end position="294"/>
    </location>
</feature>
<evidence type="ECO:0000313" key="9">
    <source>
        <dbReference type="EMBL" id="PWN87486.1"/>
    </source>
</evidence>
<dbReference type="Pfam" id="PF00226">
    <property type="entry name" value="DnaJ"/>
    <property type="match status" value="1"/>
</dbReference>
<dbReference type="Pfam" id="PF05207">
    <property type="entry name" value="Zn_ribbon_CSL"/>
    <property type="match status" value="1"/>
</dbReference>
<reference evidence="9 10" key="1">
    <citation type="journal article" date="2018" name="Mol. Biol. Evol.">
        <title>Broad Genomic Sampling Reveals a Smut Pathogenic Ancestry of the Fungal Clade Ustilaginomycotina.</title>
        <authorList>
            <person name="Kijpornyongpan T."/>
            <person name="Mondo S.J."/>
            <person name="Barry K."/>
            <person name="Sandor L."/>
            <person name="Lee J."/>
            <person name="Lipzen A."/>
            <person name="Pangilinan J."/>
            <person name="LaButti K."/>
            <person name="Hainaut M."/>
            <person name="Henrissat B."/>
            <person name="Grigoriev I.V."/>
            <person name="Spatafora J.W."/>
            <person name="Aime M.C."/>
        </authorList>
    </citation>
    <scope>NUCLEOTIDE SEQUENCE [LARGE SCALE GENOMIC DNA]</scope>
    <source>
        <strain evidence="9 10">MCA 4198</strain>
    </source>
</reference>
<dbReference type="UniPathway" id="UPA00559"/>
<keyword evidence="10" id="KW-1185">Reference proteome</keyword>
<dbReference type="PRINTS" id="PR00625">
    <property type="entry name" value="JDOMAIN"/>
</dbReference>
<dbReference type="PANTHER" id="PTHR44825:SF1">
    <property type="entry name" value="DNAJ HOMOLOG SUBFAMILY C MEMBER 4"/>
    <property type="match status" value="1"/>
</dbReference>
<evidence type="ECO:0000313" key="10">
    <source>
        <dbReference type="Proteomes" id="UP000245768"/>
    </source>
</evidence>
<dbReference type="OrthoDB" id="445556at2759"/>
<dbReference type="CDD" id="cd06257">
    <property type="entry name" value="DnaJ"/>
    <property type="match status" value="1"/>
</dbReference>
<evidence type="ECO:0000256" key="6">
    <source>
        <dbReference type="SAM" id="MobiDB-lite"/>
    </source>
</evidence>
<comment type="function">
    <text evidence="1">Required for the first step of diphthamide biosynthesis, the transfer of 3-amino-3-carboxypropyl from S-adenosyl-L-methionine to a histidine residue. Diphthamide is a post-translational modification of histidine which occurs in elongation factor 2.</text>
</comment>
<evidence type="ECO:0000259" key="8">
    <source>
        <dbReference type="PROSITE" id="PS51074"/>
    </source>
</evidence>
<dbReference type="GeneID" id="37040263"/>
<dbReference type="EMBL" id="KZ819640">
    <property type="protein sequence ID" value="PWN87486.1"/>
    <property type="molecule type" value="Genomic_DNA"/>
</dbReference>
<dbReference type="STRING" id="215250.A0A316YD98"/>